<evidence type="ECO:0000256" key="2">
    <source>
        <dbReference type="ARBA" id="ARBA00022614"/>
    </source>
</evidence>
<dbReference type="InterPro" id="IPR042197">
    <property type="entry name" value="Apaf_helical"/>
</dbReference>
<dbReference type="EnsemblPlants" id="EMT00757">
    <property type="protein sequence ID" value="EMT00757"/>
    <property type="gene ID" value="F775_22435"/>
</dbReference>
<evidence type="ECO:0000259" key="7">
    <source>
        <dbReference type="Pfam" id="PF00931"/>
    </source>
</evidence>
<dbReference type="InterPro" id="IPR044974">
    <property type="entry name" value="Disease_R_plants"/>
</dbReference>
<protein>
    <submittedName>
        <fullName evidence="9">Disease resistance protein RGA2</fullName>
    </submittedName>
</protein>
<evidence type="ECO:0000256" key="4">
    <source>
        <dbReference type="ARBA" id="ARBA00022741"/>
    </source>
</evidence>
<evidence type="ECO:0000259" key="8">
    <source>
        <dbReference type="Pfam" id="PF18052"/>
    </source>
</evidence>
<sequence>MDVLLSAAQWVVGKALASVADGVLEAWVDSNNLGLNVNALKTELLLVQATLEAANRKQIGGKAMKELLHKLQHSAHSAEDLLDELDYFRIHDELHGTYDAADQHTKGIILDLALNARHTAKAVAKLLGLSTRSSPASPAQRGQREVGCCVWPRAKQSSRRIPPSSTPDANHTDERVSGCIPKFGKLLPCSSSPHVDDNYGQPTLRGAPQKETPMLRFNRVDVSQRMKHIVEQLQPLRTSFITILQSCGHKTIPDITHSRPITTGRSIEPKLYGRDLIVKSIIHDITKGENRGNDLTVLPIVGSGGIGKTTMIQHIYKDKQARAHFQVLIWVCVSVKFNLNKLLEDINKEIPPVEGEKGNRPEELIEQKLKPKRFLLVLDDIWECSNEDDWKRLLLPLKTSQKEGSIILVTTRFPTIAKMVETTKHIELEGLESEYFRKLFHAFVFGDDQCRNDHSFLLETGDKIMEKLKGSPLAAKTVGALLRKDLNLRHWRRVLQSKEWERQTGDNDIMPALKLSYDHLPVHLQKCFSYAALFPEDFHFSSSNLINLWIGLDILQIASSKNRGRFHPITEFD</sequence>
<evidence type="ECO:0000256" key="5">
    <source>
        <dbReference type="ARBA" id="ARBA00022821"/>
    </source>
</evidence>
<name>R7W1S1_AEGTA</name>
<feature type="domain" description="Disease resistance N-terminal" evidence="8">
    <location>
        <begin position="32"/>
        <end position="91"/>
    </location>
</feature>
<dbReference type="GO" id="GO:0098542">
    <property type="term" value="P:defense response to other organism"/>
    <property type="evidence" value="ECO:0007669"/>
    <property type="project" value="TreeGrafter"/>
</dbReference>
<dbReference type="Gene3D" id="1.20.5.4130">
    <property type="match status" value="1"/>
</dbReference>
<evidence type="ECO:0000256" key="6">
    <source>
        <dbReference type="SAM" id="MobiDB-lite"/>
    </source>
</evidence>
<accession>R7W1S1</accession>
<dbReference type="AlphaFoldDB" id="R7W1S1"/>
<dbReference type="Pfam" id="PF00931">
    <property type="entry name" value="NB-ARC"/>
    <property type="match status" value="1"/>
</dbReference>
<evidence type="ECO:0000256" key="3">
    <source>
        <dbReference type="ARBA" id="ARBA00022737"/>
    </source>
</evidence>
<dbReference type="GO" id="GO:0043531">
    <property type="term" value="F:ADP binding"/>
    <property type="evidence" value="ECO:0007669"/>
    <property type="project" value="InterPro"/>
</dbReference>
<keyword evidence="4" id="KW-0547">Nucleotide-binding</keyword>
<evidence type="ECO:0000313" key="9">
    <source>
        <dbReference type="EnsemblPlants" id="EMT00757"/>
    </source>
</evidence>
<dbReference type="InterPro" id="IPR041118">
    <property type="entry name" value="Rx_N"/>
</dbReference>
<dbReference type="SUPFAM" id="SSF52540">
    <property type="entry name" value="P-loop containing nucleoside triphosphate hydrolases"/>
    <property type="match status" value="1"/>
</dbReference>
<dbReference type="PANTHER" id="PTHR23155">
    <property type="entry name" value="DISEASE RESISTANCE PROTEIN RP"/>
    <property type="match status" value="1"/>
</dbReference>
<dbReference type="InterPro" id="IPR002182">
    <property type="entry name" value="NB-ARC"/>
</dbReference>
<comment type="similarity">
    <text evidence="1">Belongs to the disease resistance NB-LRR family.</text>
</comment>
<dbReference type="Gene3D" id="1.10.8.430">
    <property type="entry name" value="Helical domain of apoptotic protease-activating factors"/>
    <property type="match status" value="1"/>
</dbReference>
<proteinExistence type="inferred from homology"/>
<keyword evidence="5" id="KW-0611">Plant defense</keyword>
<dbReference type="PRINTS" id="PR00364">
    <property type="entry name" value="DISEASERSIST"/>
</dbReference>
<feature type="domain" description="NB-ARC" evidence="7">
    <location>
        <begin position="291"/>
        <end position="447"/>
    </location>
</feature>
<evidence type="ECO:0000256" key="1">
    <source>
        <dbReference type="ARBA" id="ARBA00008894"/>
    </source>
</evidence>
<reference evidence="9" key="1">
    <citation type="submission" date="2015-06" db="UniProtKB">
        <authorList>
            <consortium name="EnsemblPlants"/>
        </authorList>
    </citation>
    <scope>IDENTIFICATION</scope>
</reference>
<feature type="region of interest" description="Disordered" evidence="6">
    <location>
        <begin position="155"/>
        <end position="175"/>
    </location>
</feature>
<dbReference type="PANTHER" id="PTHR23155:SF988">
    <property type="entry name" value="OS06G0707733 PROTEIN"/>
    <property type="match status" value="1"/>
</dbReference>
<keyword evidence="3" id="KW-0677">Repeat</keyword>
<keyword evidence="2" id="KW-0433">Leucine-rich repeat</keyword>
<dbReference type="Gene3D" id="3.40.50.300">
    <property type="entry name" value="P-loop containing nucleotide triphosphate hydrolases"/>
    <property type="match status" value="1"/>
</dbReference>
<dbReference type="Pfam" id="PF18052">
    <property type="entry name" value="Rx_N"/>
    <property type="match status" value="1"/>
</dbReference>
<dbReference type="InterPro" id="IPR027417">
    <property type="entry name" value="P-loop_NTPase"/>
</dbReference>
<organism evidence="9">
    <name type="scientific">Aegilops tauschii</name>
    <name type="common">Tausch's goatgrass</name>
    <name type="synonym">Aegilops squarrosa</name>
    <dbReference type="NCBI Taxonomy" id="37682"/>
    <lineage>
        <taxon>Eukaryota</taxon>
        <taxon>Viridiplantae</taxon>
        <taxon>Streptophyta</taxon>
        <taxon>Embryophyta</taxon>
        <taxon>Tracheophyta</taxon>
        <taxon>Spermatophyta</taxon>
        <taxon>Magnoliopsida</taxon>
        <taxon>Liliopsida</taxon>
        <taxon>Poales</taxon>
        <taxon>Poaceae</taxon>
        <taxon>BOP clade</taxon>
        <taxon>Pooideae</taxon>
        <taxon>Triticodae</taxon>
        <taxon>Triticeae</taxon>
        <taxon>Triticinae</taxon>
        <taxon>Aegilops</taxon>
    </lineage>
</organism>